<dbReference type="SUPFAM" id="SSF53474">
    <property type="entry name" value="alpha/beta-Hydrolases"/>
    <property type="match status" value="1"/>
</dbReference>
<comment type="caution">
    <text evidence="2">The sequence shown here is derived from an EMBL/GenBank/DDBJ whole genome shotgun (WGS) entry which is preliminary data.</text>
</comment>
<dbReference type="Proteomes" id="UP000095601">
    <property type="component" value="Unassembled WGS sequence"/>
</dbReference>
<dbReference type="PATRIC" id="fig|237258.4.peg.85"/>
<gene>
    <name evidence="2" type="ORF">BHF72_2505</name>
</gene>
<name>A0A1E5UDR6_9FLAO</name>
<evidence type="ECO:0000259" key="1">
    <source>
        <dbReference type="Pfam" id="PF12146"/>
    </source>
</evidence>
<evidence type="ECO:0000313" key="2">
    <source>
        <dbReference type="EMBL" id="OEL11046.1"/>
    </source>
</evidence>
<dbReference type="EMBL" id="MKGI01000063">
    <property type="protein sequence ID" value="OEL11046.1"/>
    <property type="molecule type" value="Genomic_DNA"/>
</dbReference>
<dbReference type="Gene3D" id="3.40.50.1820">
    <property type="entry name" value="alpha/beta hydrolase"/>
    <property type="match status" value="1"/>
</dbReference>
<dbReference type="AlphaFoldDB" id="A0A1E5UDR6"/>
<dbReference type="Pfam" id="PF12146">
    <property type="entry name" value="Hydrolase_4"/>
    <property type="match status" value="1"/>
</dbReference>
<keyword evidence="3" id="KW-1185">Reference proteome</keyword>
<organism evidence="2 3">
    <name type="scientific">Cloacibacterium normanense</name>
    <dbReference type="NCBI Taxonomy" id="237258"/>
    <lineage>
        <taxon>Bacteria</taxon>
        <taxon>Pseudomonadati</taxon>
        <taxon>Bacteroidota</taxon>
        <taxon>Flavobacteriia</taxon>
        <taxon>Flavobacteriales</taxon>
        <taxon>Weeksellaceae</taxon>
    </lineage>
</organism>
<dbReference type="GO" id="GO:0016787">
    <property type="term" value="F:hydrolase activity"/>
    <property type="evidence" value="ECO:0007669"/>
    <property type="project" value="UniProtKB-KW"/>
</dbReference>
<protein>
    <submittedName>
        <fullName evidence="2">Alpha/beta hydrolase family protein</fullName>
    </submittedName>
</protein>
<dbReference type="InterPro" id="IPR017208">
    <property type="entry name" value="UCP037442_abhydr"/>
</dbReference>
<feature type="domain" description="Serine aminopeptidase S33" evidence="1">
    <location>
        <begin position="61"/>
        <end position="135"/>
    </location>
</feature>
<sequence length="300" mass="35052">MEFSSFFRYFWKQNFNRFSLMNNTITIHTQDQYPIIATLFEPENANGKLLLVNSATGVKQQTYYAFAQHFAELGFVVITYDYRGVALSKPDQLRGFKASMITWGNTDYKAVTDFIEEHYPNHRKFLIGHSVGALILGMNKGSEIFEKFCFVATQNTYFGHLSPRIKMLGLLGFGLYQPLLTRVKGYFKTYFVNLGESLPKGVSDDWRTLIMNRKSVNRLLEKTENFSKNLHQEVLYLNMQDDDWITETGMKLLMNETYVNMKPIYRTVHPHESNGEEIGHINFFRAKHSKLWSIVFDWFS</sequence>
<proteinExistence type="predicted"/>
<evidence type="ECO:0000313" key="3">
    <source>
        <dbReference type="Proteomes" id="UP000095601"/>
    </source>
</evidence>
<dbReference type="InterPro" id="IPR029058">
    <property type="entry name" value="AB_hydrolase_fold"/>
</dbReference>
<dbReference type="InterPro" id="IPR022742">
    <property type="entry name" value="Hydrolase_4"/>
</dbReference>
<dbReference type="PIRSF" id="PIRSF037442">
    <property type="entry name" value="UCP037442_abhydr"/>
    <property type="match status" value="1"/>
</dbReference>
<accession>A0A1E5UDR6</accession>
<reference evidence="2 3" key="1">
    <citation type="submission" date="2016-09" db="EMBL/GenBank/DDBJ databases">
        <authorList>
            <person name="Capua I."/>
            <person name="De Benedictis P."/>
            <person name="Joannis T."/>
            <person name="Lombin L.H."/>
            <person name="Cattoli G."/>
        </authorList>
    </citation>
    <scope>NUCLEOTIDE SEQUENCE [LARGE SCALE GENOMIC DNA]</scope>
    <source>
        <strain evidence="2 3">NRS-1</strain>
    </source>
</reference>
<keyword evidence="2" id="KW-0378">Hydrolase</keyword>
<dbReference type="STRING" id="237258.SAMN04489756_11073"/>